<organism evidence="3 4">
    <name type="scientific">Xylanimonas allomyrinae</name>
    <dbReference type="NCBI Taxonomy" id="2509459"/>
    <lineage>
        <taxon>Bacteria</taxon>
        <taxon>Bacillati</taxon>
        <taxon>Actinomycetota</taxon>
        <taxon>Actinomycetes</taxon>
        <taxon>Micrococcales</taxon>
        <taxon>Promicromonosporaceae</taxon>
        <taxon>Xylanimonas</taxon>
    </lineage>
</organism>
<keyword evidence="1" id="KW-0732">Signal</keyword>
<proteinExistence type="predicted"/>
<dbReference type="InterPro" id="IPR011055">
    <property type="entry name" value="Dup_hybrid_motif"/>
</dbReference>
<evidence type="ECO:0000313" key="3">
    <source>
        <dbReference type="EMBL" id="QAY62259.1"/>
    </source>
</evidence>
<sequence>MERPILRHRAVAAAMLPALVLTPGPRGLPVPTAAPASHVTAATESRAYVPPVPGPVARRFDPPARDWEPGHRGVDLWAAPGATVVAPSGGVVTFAGAVAGKPVVVVTHTDGLRSSLEPVAASVARGTEVAAGEPVGTLEATPGDEANPDHCAALPPAQPPALPPAPPPAHGGDRCVHWGVRRGEMYLDPLSLLGTAAPIVLLPPR</sequence>
<evidence type="ECO:0000259" key="2">
    <source>
        <dbReference type="Pfam" id="PF01551"/>
    </source>
</evidence>
<dbReference type="AlphaFoldDB" id="A0A4P6ELW1"/>
<dbReference type="InterPro" id="IPR050570">
    <property type="entry name" value="Cell_wall_metabolism_enzyme"/>
</dbReference>
<dbReference type="PANTHER" id="PTHR21666">
    <property type="entry name" value="PEPTIDASE-RELATED"/>
    <property type="match status" value="1"/>
</dbReference>
<accession>A0A4P6ELW1</accession>
<dbReference type="Gene3D" id="2.70.70.10">
    <property type="entry name" value="Glucose Permease (Domain IIA)"/>
    <property type="match status" value="1"/>
</dbReference>
<dbReference type="RefSeq" id="WP_129202227.1">
    <property type="nucleotide sequence ID" value="NZ_CP035495.1"/>
</dbReference>
<feature type="domain" description="M23ase beta-sheet core" evidence="2">
    <location>
        <begin position="70"/>
        <end position="142"/>
    </location>
</feature>
<dbReference type="PANTHER" id="PTHR21666:SF289">
    <property type="entry name" value="L-ALA--D-GLU ENDOPEPTIDASE"/>
    <property type="match status" value="1"/>
</dbReference>
<dbReference type="Pfam" id="PF01551">
    <property type="entry name" value="Peptidase_M23"/>
    <property type="match status" value="1"/>
</dbReference>
<dbReference type="Proteomes" id="UP000291758">
    <property type="component" value="Chromosome"/>
</dbReference>
<dbReference type="KEGG" id="xyl:ET495_02075"/>
<dbReference type="GO" id="GO:0004222">
    <property type="term" value="F:metalloendopeptidase activity"/>
    <property type="evidence" value="ECO:0007669"/>
    <property type="project" value="TreeGrafter"/>
</dbReference>
<keyword evidence="4" id="KW-1185">Reference proteome</keyword>
<dbReference type="InterPro" id="IPR016047">
    <property type="entry name" value="M23ase_b-sheet_dom"/>
</dbReference>
<evidence type="ECO:0000256" key="1">
    <source>
        <dbReference type="ARBA" id="ARBA00022729"/>
    </source>
</evidence>
<dbReference type="CDD" id="cd12797">
    <property type="entry name" value="M23_peptidase"/>
    <property type="match status" value="1"/>
</dbReference>
<protein>
    <submittedName>
        <fullName evidence="3">M23 family peptidase</fullName>
    </submittedName>
</protein>
<evidence type="ECO:0000313" key="4">
    <source>
        <dbReference type="Proteomes" id="UP000291758"/>
    </source>
</evidence>
<gene>
    <name evidence="3" type="ORF">ET495_02075</name>
</gene>
<dbReference type="OrthoDB" id="5245088at2"/>
<dbReference type="EMBL" id="CP035495">
    <property type="protein sequence ID" value="QAY62259.1"/>
    <property type="molecule type" value="Genomic_DNA"/>
</dbReference>
<reference evidence="3 4" key="1">
    <citation type="submission" date="2019-01" db="EMBL/GenBank/DDBJ databases">
        <title>Genome sequencing of strain 2JSPR-7.</title>
        <authorList>
            <person name="Heo J."/>
            <person name="Kim S.-J."/>
            <person name="Kim J.-S."/>
            <person name="Hong S.-B."/>
            <person name="Kwon S.-W."/>
        </authorList>
    </citation>
    <scope>NUCLEOTIDE SEQUENCE [LARGE SCALE GENOMIC DNA]</scope>
    <source>
        <strain evidence="3 4">2JSPR-7</strain>
    </source>
</reference>
<dbReference type="SUPFAM" id="SSF51261">
    <property type="entry name" value="Duplicated hybrid motif"/>
    <property type="match status" value="1"/>
</dbReference>
<name>A0A4P6ELW1_9MICO</name>